<dbReference type="OrthoDB" id="2454082at2"/>
<dbReference type="PATRIC" id="fig|1114972.6.peg.1791"/>
<organism evidence="1 2">
    <name type="scientific">Furfurilactobacillus rossiae DSM 15814</name>
    <dbReference type="NCBI Taxonomy" id="1114972"/>
    <lineage>
        <taxon>Bacteria</taxon>
        <taxon>Bacillati</taxon>
        <taxon>Bacillota</taxon>
        <taxon>Bacilli</taxon>
        <taxon>Lactobacillales</taxon>
        <taxon>Lactobacillaceae</taxon>
        <taxon>Furfurilactobacillus</taxon>
    </lineage>
</organism>
<dbReference type="RefSeq" id="WP_017262304.1">
    <property type="nucleotide sequence ID" value="NZ_AUAW01000005.1"/>
</dbReference>
<evidence type="ECO:0000313" key="2">
    <source>
        <dbReference type="Proteomes" id="UP000051999"/>
    </source>
</evidence>
<evidence type="ECO:0000313" key="1">
    <source>
        <dbReference type="EMBL" id="KRL56658.1"/>
    </source>
</evidence>
<dbReference type="eggNOG" id="ENOG5032J68">
    <property type="taxonomic scope" value="Bacteria"/>
</dbReference>
<dbReference type="AlphaFoldDB" id="A0A0R1RRG3"/>
<dbReference type="SUPFAM" id="SSF88659">
    <property type="entry name" value="Sigma3 and sigma4 domains of RNA polymerase sigma factors"/>
    <property type="match status" value="1"/>
</dbReference>
<dbReference type="Proteomes" id="UP000051999">
    <property type="component" value="Unassembled WGS sequence"/>
</dbReference>
<protein>
    <recommendedName>
        <fullName evidence="3">Phage protein</fullName>
    </recommendedName>
</protein>
<dbReference type="STRING" id="1114972.FD35_GL001757"/>
<keyword evidence="2" id="KW-1185">Reference proteome</keyword>
<gene>
    <name evidence="1" type="ORF">FD35_GL001757</name>
</gene>
<dbReference type="Gene3D" id="1.20.140.160">
    <property type="match status" value="1"/>
</dbReference>
<comment type="caution">
    <text evidence="1">The sequence shown here is derived from an EMBL/GenBank/DDBJ whole genome shotgun (WGS) entry which is preliminary data.</text>
</comment>
<sequence>MGSRFEWLQEYRQLCHDIGFIEWDIRKSKAELSRWEIGGDLERHGESTSRDIEGEIARLEKERQQRIDLKDSLLELVQSFDGIDEKIMYKKYVDGETLEQIAEDLNYNISYIRQKHAELHKRLDWLDKWTDDGQTVLPL</sequence>
<reference evidence="1 2" key="1">
    <citation type="journal article" date="2015" name="Genome Announc.">
        <title>Expanding the biotechnology potential of lactobacilli through comparative genomics of 213 strains and associated genera.</title>
        <authorList>
            <person name="Sun Z."/>
            <person name="Harris H.M."/>
            <person name="McCann A."/>
            <person name="Guo C."/>
            <person name="Argimon S."/>
            <person name="Zhang W."/>
            <person name="Yang X."/>
            <person name="Jeffery I.B."/>
            <person name="Cooney J.C."/>
            <person name="Kagawa T.F."/>
            <person name="Liu W."/>
            <person name="Song Y."/>
            <person name="Salvetti E."/>
            <person name="Wrobel A."/>
            <person name="Rasinkangas P."/>
            <person name="Parkhill J."/>
            <person name="Rea M.C."/>
            <person name="O'Sullivan O."/>
            <person name="Ritari J."/>
            <person name="Douillard F.P."/>
            <person name="Paul Ross R."/>
            <person name="Yang R."/>
            <person name="Briner A.E."/>
            <person name="Felis G.E."/>
            <person name="de Vos W.M."/>
            <person name="Barrangou R."/>
            <person name="Klaenhammer T.R."/>
            <person name="Caufield P.W."/>
            <person name="Cui Y."/>
            <person name="Zhang H."/>
            <person name="O'Toole P.W."/>
        </authorList>
    </citation>
    <scope>NUCLEOTIDE SEQUENCE [LARGE SCALE GENOMIC DNA]</scope>
    <source>
        <strain evidence="1 2">DSM 15814</strain>
    </source>
</reference>
<proteinExistence type="predicted"/>
<dbReference type="InterPro" id="IPR013324">
    <property type="entry name" value="RNA_pol_sigma_r3/r4-like"/>
</dbReference>
<name>A0A0R1RRG3_9LACO</name>
<evidence type="ECO:0008006" key="3">
    <source>
        <dbReference type="Google" id="ProtNLM"/>
    </source>
</evidence>
<accession>A0A0R1RRG3</accession>
<dbReference type="EMBL" id="AZFF01000003">
    <property type="protein sequence ID" value="KRL56658.1"/>
    <property type="molecule type" value="Genomic_DNA"/>
</dbReference>